<gene>
    <name evidence="2" type="ORF">HELGO_WM11674</name>
</gene>
<feature type="chain" id="PRO_5028132228" description="Superoxide dismutase" evidence="1">
    <location>
        <begin position="30"/>
        <end position="161"/>
    </location>
</feature>
<feature type="signal peptide" evidence="1">
    <location>
        <begin position="1"/>
        <end position="29"/>
    </location>
</feature>
<dbReference type="InterPro" id="IPR036502">
    <property type="entry name" value="NiSOD_sf"/>
</dbReference>
<dbReference type="GO" id="GO:0004784">
    <property type="term" value="F:superoxide dismutase activity"/>
    <property type="evidence" value="ECO:0007669"/>
    <property type="project" value="InterPro"/>
</dbReference>
<dbReference type="GO" id="GO:0016151">
    <property type="term" value="F:nickel cation binding"/>
    <property type="evidence" value="ECO:0007669"/>
    <property type="project" value="InterPro"/>
</dbReference>
<proteinExistence type="predicted"/>
<name>A0A6S6S5L9_9BACT</name>
<keyword evidence="1" id="KW-0732">Signal</keyword>
<evidence type="ECO:0000256" key="1">
    <source>
        <dbReference type="SAM" id="SignalP"/>
    </source>
</evidence>
<accession>A0A6S6S5L9</accession>
<dbReference type="EMBL" id="CACVAP010000022">
    <property type="protein sequence ID" value="CAA6799584.1"/>
    <property type="molecule type" value="Genomic_DNA"/>
</dbReference>
<sequence length="161" mass="18100">MNQLIKKSILSITLTFGAVALLAPQAVLAHCQVPCGIYDDSARVNAMMEDTKTVGKATKIINELAGKTNAQSQNQIARWVMNKEKHAQSIITTISDYFLTQRVKSSQKDYTERLVKHHTVIVSAMKVKQNADQKHVDALQKSIEALEVYYKHEEHKAHTIK</sequence>
<dbReference type="AlphaFoldDB" id="A0A6S6S5L9"/>
<dbReference type="InterPro" id="IPR014123">
    <property type="entry name" value="Superoxide_dismutase_Ni-type"/>
</dbReference>
<dbReference type="SUPFAM" id="SSF109770">
    <property type="entry name" value="Nickel-containing superoxide dismutase, NiSOD"/>
    <property type="match status" value="1"/>
</dbReference>
<dbReference type="Gene3D" id="1.20.120.400">
    <property type="entry name" value="Nickel-containing superoxide dismutase"/>
    <property type="match status" value="1"/>
</dbReference>
<organism evidence="2">
    <name type="scientific">uncultured Sulfurovum sp</name>
    <dbReference type="NCBI Taxonomy" id="269237"/>
    <lineage>
        <taxon>Bacteria</taxon>
        <taxon>Pseudomonadati</taxon>
        <taxon>Campylobacterota</taxon>
        <taxon>Epsilonproteobacteria</taxon>
        <taxon>Campylobacterales</taxon>
        <taxon>Sulfurovaceae</taxon>
        <taxon>Sulfurovum</taxon>
        <taxon>environmental samples</taxon>
    </lineage>
</organism>
<evidence type="ECO:0000313" key="2">
    <source>
        <dbReference type="EMBL" id="CAA6799584.1"/>
    </source>
</evidence>
<reference evidence="2" key="1">
    <citation type="submission" date="2020-01" db="EMBL/GenBank/DDBJ databases">
        <authorList>
            <person name="Meier V. D."/>
            <person name="Meier V D."/>
        </authorList>
    </citation>
    <scope>NUCLEOTIDE SEQUENCE</scope>
    <source>
        <strain evidence="2">HLG_WM_MAG_06</strain>
    </source>
</reference>
<dbReference type="Pfam" id="PF09055">
    <property type="entry name" value="Sod_Ni"/>
    <property type="match status" value="1"/>
</dbReference>
<evidence type="ECO:0008006" key="3">
    <source>
        <dbReference type="Google" id="ProtNLM"/>
    </source>
</evidence>
<protein>
    <recommendedName>
        <fullName evidence="3">Superoxide dismutase</fullName>
    </recommendedName>
</protein>